<reference evidence="1" key="1">
    <citation type="submission" date="2019-11" db="UniProtKB">
        <authorList>
            <consortium name="WormBaseParasite"/>
        </authorList>
    </citation>
    <scope>IDENTIFICATION</scope>
</reference>
<sequence>MSKLGGFRGFYLVGFVLLLYVSATVVSTKKSSNFLAEQMLDAADSDSFSVFTNPLARCYDVLEEMRMACNQNCHRNAPDQSSCLQDCWGGWKYGRLTCRLSTKQRAKPLTIQWNYLPCF</sequence>
<dbReference type="WBParaSite" id="MCU_012080-RA">
    <property type="protein sequence ID" value="MCU_012080-RA"/>
    <property type="gene ID" value="MCU_012080"/>
</dbReference>
<dbReference type="AlphaFoldDB" id="A0A5K3FV65"/>
<name>A0A5K3FV65_MESCO</name>
<evidence type="ECO:0000313" key="1">
    <source>
        <dbReference type="WBParaSite" id="MCU_012080-RA"/>
    </source>
</evidence>
<proteinExistence type="predicted"/>
<protein>
    <submittedName>
        <fullName evidence="1">Transmembrane protein</fullName>
    </submittedName>
</protein>
<accession>A0A5K3FV65</accession>
<organism evidence="1">
    <name type="scientific">Mesocestoides corti</name>
    <name type="common">Flatworm</name>
    <dbReference type="NCBI Taxonomy" id="53468"/>
    <lineage>
        <taxon>Eukaryota</taxon>
        <taxon>Metazoa</taxon>
        <taxon>Spiralia</taxon>
        <taxon>Lophotrochozoa</taxon>
        <taxon>Platyhelminthes</taxon>
        <taxon>Cestoda</taxon>
        <taxon>Eucestoda</taxon>
        <taxon>Cyclophyllidea</taxon>
        <taxon>Mesocestoididae</taxon>
        <taxon>Mesocestoides</taxon>
    </lineage>
</organism>